<evidence type="ECO:0000256" key="1">
    <source>
        <dbReference type="SAM" id="MobiDB-lite"/>
    </source>
</evidence>
<sequence length="126" mass="15081">MSYTTTPNYNKIASQQPKKKGRPRKIRSKQEPKSDELKIEKVYSESPSLTEMEKETISEILDNTPGVYFKPRNRCITIIYAPEKWHMIHNSREEFEFWCIYNRIGSPHFDGYSYQEMMNQTSEWMT</sequence>
<feature type="compositionally biased region" description="Basic and acidic residues" evidence="1">
    <location>
        <begin position="28"/>
        <end position="38"/>
    </location>
</feature>
<gene>
    <name evidence="2" type="ORF">NG42_20225</name>
    <name evidence="3" type="ORF">NG43_20810</name>
</gene>
<name>A0A0L7SY84_9GAMM</name>
<dbReference type="Proteomes" id="UP000036851">
    <property type="component" value="Unassembled WGS sequence"/>
</dbReference>
<dbReference type="Proteomes" id="UP000037088">
    <property type="component" value="Unassembled WGS sequence"/>
</dbReference>
<keyword evidence="5" id="KW-1185">Reference proteome</keyword>
<proteinExistence type="predicted"/>
<dbReference type="EMBL" id="JRXF01000053">
    <property type="protein sequence ID" value="KOC88109.1"/>
    <property type="molecule type" value="Genomic_DNA"/>
</dbReference>
<dbReference type="PATRIC" id="fig|1560201.3.peg.4297"/>
<evidence type="ECO:0000313" key="4">
    <source>
        <dbReference type="Proteomes" id="UP000036851"/>
    </source>
</evidence>
<evidence type="ECO:0000313" key="2">
    <source>
        <dbReference type="EMBL" id="KOC87530.1"/>
    </source>
</evidence>
<dbReference type="AlphaFoldDB" id="A0A0L7SY84"/>
<dbReference type="EMBL" id="JRXE01000038">
    <property type="protein sequence ID" value="KOC87530.1"/>
    <property type="molecule type" value="Genomic_DNA"/>
</dbReference>
<dbReference type="RefSeq" id="WP_052902592.1">
    <property type="nucleotide sequence ID" value="NZ_JRXE01000038.1"/>
</dbReference>
<accession>A0A0L7SY84</accession>
<feature type="compositionally biased region" description="Basic residues" evidence="1">
    <location>
        <begin position="17"/>
        <end position="27"/>
    </location>
</feature>
<reference evidence="4 5" key="1">
    <citation type="journal article" date="2015" name="Int. J. Syst. Evol. Microbiol.">
        <title>Erwinia iniecta sp. nov., isolated from Russian wheat aphids (Diuraphis noxia).</title>
        <authorList>
            <person name="Campillo T."/>
            <person name="Luna E."/>
            <person name="Portier P."/>
            <person name="Fischer-Le Saux M."/>
            <person name="Lapitan N."/>
            <person name="Tisserat N.A."/>
            <person name="Leach J.E."/>
        </authorList>
    </citation>
    <scope>NUCLEOTIDE SEQUENCE [LARGE SCALE GENOMIC DNA]</scope>
    <source>
        <strain evidence="2 5">B120</strain>
        <strain evidence="3 4">B149</strain>
    </source>
</reference>
<feature type="compositionally biased region" description="Polar residues" evidence="1">
    <location>
        <begin position="1"/>
        <end position="16"/>
    </location>
</feature>
<evidence type="ECO:0000313" key="3">
    <source>
        <dbReference type="EMBL" id="KOC88109.1"/>
    </source>
</evidence>
<evidence type="ECO:0000313" key="5">
    <source>
        <dbReference type="Proteomes" id="UP000037088"/>
    </source>
</evidence>
<feature type="region of interest" description="Disordered" evidence="1">
    <location>
        <begin position="1"/>
        <end position="38"/>
    </location>
</feature>
<comment type="caution">
    <text evidence="3">The sequence shown here is derived from an EMBL/GenBank/DDBJ whole genome shotgun (WGS) entry which is preliminary data.</text>
</comment>
<organism evidence="3 4">
    <name type="scientific">Winslowiella iniecta</name>
    <dbReference type="NCBI Taxonomy" id="1560201"/>
    <lineage>
        <taxon>Bacteria</taxon>
        <taxon>Pseudomonadati</taxon>
        <taxon>Pseudomonadota</taxon>
        <taxon>Gammaproteobacteria</taxon>
        <taxon>Enterobacterales</taxon>
        <taxon>Erwiniaceae</taxon>
        <taxon>Winslowiella</taxon>
    </lineage>
</organism>
<protein>
    <submittedName>
        <fullName evidence="3">Uncharacterized protein</fullName>
    </submittedName>
</protein>